<accession>A0A2T5LRS3</accession>
<comment type="caution">
    <text evidence="8">The sequence shown here is derived from an EMBL/GenBank/DDBJ whole genome shotgun (WGS) entry which is preliminary data.</text>
</comment>
<dbReference type="Gene3D" id="2.60.120.590">
    <property type="entry name" value="Alpha-ketoglutarate-dependent dioxygenase AlkB-like"/>
    <property type="match status" value="1"/>
</dbReference>
<reference evidence="8 9" key="1">
    <citation type="journal article" date="2018" name="Proc. Natl. Acad. Sci. U.S.A.">
        <title>Linking secondary metabolites to gene clusters through genome sequencing of six diverse Aspergillus species.</title>
        <authorList>
            <person name="Kaerboelling I."/>
            <person name="Vesth T.C."/>
            <person name="Frisvad J.C."/>
            <person name="Nybo J.L."/>
            <person name="Theobald S."/>
            <person name="Kuo A."/>
            <person name="Bowyer P."/>
            <person name="Matsuda Y."/>
            <person name="Mondo S."/>
            <person name="Lyhne E.K."/>
            <person name="Kogle M.E."/>
            <person name="Clum A."/>
            <person name="Lipzen A."/>
            <person name="Salamov A."/>
            <person name="Ngan C.Y."/>
            <person name="Daum C."/>
            <person name="Chiniquy J."/>
            <person name="Barry K."/>
            <person name="LaButti K."/>
            <person name="Haridas S."/>
            <person name="Simmons B.A."/>
            <person name="Magnuson J.K."/>
            <person name="Mortensen U.H."/>
            <person name="Larsen T.O."/>
            <person name="Grigoriev I.V."/>
            <person name="Baker S.E."/>
            <person name="Andersen M.R."/>
        </authorList>
    </citation>
    <scope>NUCLEOTIDE SEQUENCE [LARGE SCALE GENOMIC DNA]</scope>
    <source>
        <strain evidence="8 9">IBT 24754</strain>
    </source>
</reference>
<feature type="domain" description="GRF-type" evidence="7">
    <location>
        <begin position="370"/>
        <end position="415"/>
    </location>
</feature>
<evidence type="ECO:0000259" key="7">
    <source>
        <dbReference type="PROSITE" id="PS51999"/>
    </source>
</evidence>
<dbReference type="InterPro" id="IPR010666">
    <property type="entry name" value="Znf_GRF"/>
</dbReference>
<dbReference type="InterPro" id="IPR037151">
    <property type="entry name" value="AlkB-like_sf"/>
</dbReference>
<dbReference type="OrthoDB" id="545910at2759"/>
<dbReference type="SUPFAM" id="SSF51197">
    <property type="entry name" value="Clavaminate synthase-like"/>
    <property type="match status" value="1"/>
</dbReference>
<dbReference type="Pfam" id="PF13532">
    <property type="entry name" value="2OG-FeII_Oxy_2"/>
    <property type="match status" value="1"/>
</dbReference>
<dbReference type="GeneID" id="63816308"/>
<dbReference type="GO" id="GO:0008270">
    <property type="term" value="F:zinc ion binding"/>
    <property type="evidence" value="ECO:0007669"/>
    <property type="project" value="UniProtKB-KW"/>
</dbReference>
<evidence type="ECO:0000256" key="1">
    <source>
        <dbReference type="ARBA" id="ARBA00022723"/>
    </source>
</evidence>
<dbReference type="Pfam" id="PF06839">
    <property type="entry name" value="Zn_ribbon_GRF"/>
    <property type="match status" value="1"/>
</dbReference>
<evidence type="ECO:0000256" key="3">
    <source>
        <dbReference type="ARBA" id="ARBA00022833"/>
    </source>
</evidence>
<dbReference type="VEuPathDB" id="FungiDB:P175DRAFT_0525718"/>
<dbReference type="GO" id="GO:0006307">
    <property type="term" value="P:DNA alkylation repair"/>
    <property type="evidence" value="ECO:0007669"/>
    <property type="project" value="InterPro"/>
</dbReference>
<dbReference type="PROSITE" id="PS51471">
    <property type="entry name" value="FE2OG_OXY"/>
    <property type="match status" value="1"/>
</dbReference>
<evidence type="ECO:0000256" key="2">
    <source>
        <dbReference type="ARBA" id="ARBA00022771"/>
    </source>
</evidence>
<dbReference type="PANTHER" id="PTHR31212">
    <property type="entry name" value="ALPHA-KETOGLUTARATE-DEPENDENT DIOXYGENASE ALKB HOMOLOG 3"/>
    <property type="match status" value="1"/>
</dbReference>
<protein>
    <submittedName>
        <fullName evidence="8">Uncharacterized protein</fullName>
    </submittedName>
</protein>
<dbReference type="AlphaFoldDB" id="A0A2T5LRS3"/>
<keyword evidence="1" id="KW-0479">Metal-binding</keyword>
<dbReference type="FunFam" id="2.60.120.590:FF:000010">
    <property type="entry name" value="GRF zinc finger domain protein"/>
    <property type="match status" value="1"/>
</dbReference>
<dbReference type="InterPro" id="IPR027450">
    <property type="entry name" value="AlkB-like"/>
</dbReference>
<dbReference type="Proteomes" id="UP000244073">
    <property type="component" value="Unassembled WGS sequence"/>
</dbReference>
<dbReference type="GO" id="GO:0051213">
    <property type="term" value="F:dioxygenase activity"/>
    <property type="evidence" value="ECO:0007669"/>
    <property type="project" value="InterPro"/>
</dbReference>
<dbReference type="EMBL" id="MSFN02000007">
    <property type="protein sequence ID" value="PTU18984.1"/>
    <property type="molecule type" value="Genomic_DNA"/>
</dbReference>
<evidence type="ECO:0000313" key="8">
    <source>
        <dbReference type="EMBL" id="PTU18984.1"/>
    </source>
</evidence>
<feature type="region of interest" description="Disordered" evidence="5">
    <location>
        <begin position="61"/>
        <end position="104"/>
    </location>
</feature>
<keyword evidence="2 4" id="KW-0863">Zinc-finger</keyword>
<evidence type="ECO:0000256" key="5">
    <source>
        <dbReference type="SAM" id="MobiDB-lite"/>
    </source>
</evidence>
<organism evidence="8 9">
    <name type="scientific">Aspergillus ochraceoroseus IBT 24754</name>
    <dbReference type="NCBI Taxonomy" id="1392256"/>
    <lineage>
        <taxon>Eukaryota</taxon>
        <taxon>Fungi</taxon>
        <taxon>Dikarya</taxon>
        <taxon>Ascomycota</taxon>
        <taxon>Pezizomycotina</taxon>
        <taxon>Eurotiomycetes</taxon>
        <taxon>Eurotiomycetidae</taxon>
        <taxon>Eurotiales</taxon>
        <taxon>Aspergillaceae</taxon>
        <taxon>Aspergillus</taxon>
        <taxon>Aspergillus subgen. Nidulantes</taxon>
    </lineage>
</organism>
<dbReference type="InterPro" id="IPR032854">
    <property type="entry name" value="ALKBH3"/>
</dbReference>
<feature type="domain" description="Fe2OG dioxygenase" evidence="6">
    <location>
        <begin position="241"/>
        <end position="359"/>
    </location>
</feature>
<dbReference type="InterPro" id="IPR005123">
    <property type="entry name" value="Oxoglu/Fe-dep_dioxygenase_dom"/>
</dbReference>
<proteinExistence type="predicted"/>
<dbReference type="PANTHER" id="PTHR31212:SF4">
    <property type="entry name" value="ALPHA-KETOGLUTARATE-DEPENDENT DIOXYGENASE ALKB HOMOLOG 3"/>
    <property type="match status" value="1"/>
</dbReference>
<dbReference type="PROSITE" id="PS51999">
    <property type="entry name" value="ZF_GRF"/>
    <property type="match status" value="1"/>
</dbReference>
<dbReference type="CDD" id="cd14279">
    <property type="entry name" value="CUE"/>
    <property type="match status" value="1"/>
</dbReference>
<feature type="region of interest" description="Disordered" evidence="5">
    <location>
        <begin position="1"/>
        <end position="22"/>
    </location>
</feature>
<gene>
    <name evidence="8" type="ORF">P175DRAFT_0525718</name>
</gene>
<keyword evidence="3" id="KW-0862">Zinc</keyword>
<evidence type="ECO:0000256" key="4">
    <source>
        <dbReference type="PROSITE-ProRule" id="PRU01343"/>
    </source>
</evidence>
<evidence type="ECO:0000313" key="9">
    <source>
        <dbReference type="Proteomes" id="UP000244073"/>
    </source>
</evidence>
<name>A0A2T5LRS3_9EURO</name>
<evidence type="ECO:0000259" key="6">
    <source>
        <dbReference type="PROSITE" id="PS51471"/>
    </source>
</evidence>
<sequence length="438" mass="49995">MSRKRGRSQSPGSSWQPLLPDEEESTDLKLAILASLHPTHEEETLLEALILSDGSVARASDALKDQKSRPAQKQLGKSGVGHQASLSSYLGAPSRNVRSPKRQITKRGKTTYLYRPEDIETHTPCSIIHNFLPVEEADALLLELLAEVPSYKKQTFQLFGREVSSSHTFCLYAQNEEAAERQKNEYFNDGKKTEDVRYLLPEMRKASSKVQEAVNREIQRRIRDVYPDGKKLKYQSPDPWVPNMAFVNTYATPRENLGYHSDQLTYLGPRTVVGSLSLGVAREFRVRKIVAPDEDYRKDNGSLADAQGQMSIHLPHNSLLVMHAEMQEEWKHCIAPARTIDQHPLSGTMRINITYRQYRTSLHPKFMPKCRCGVPTILRCVQQKKENHGRYMWMCHTNYIPGQKGCSFFQWAEFDDDGEPPWASYSKRKEVEINTGVS</sequence>
<dbReference type="RefSeq" id="XP_040750376.1">
    <property type="nucleotide sequence ID" value="XM_040899426.1"/>
</dbReference>